<dbReference type="Proteomes" id="UP000027195">
    <property type="component" value="Unassembled WGS sequence"/>
</dbReference>
<name>A0A067M541_BOTB1</name>
<evidence type="ECO:0000313" key="4">
    <source>
        <dbReference type="Proteomes" id="UP000027195"/>
    </source>
</evidence>
<gene>
    <name evidence="3" type="ORF">BOTBODRAFT_229249</name>
</gene>
<dbReference type="HOGENOM" id="CLU_1481745_0_0_1"/>
<evidence type="ECO:0000256" key="1">
    <source>
        <dbReference type="SAM" id="MobiDB-lite"/>
    </source>
</evidence>
<protein>
    <submittedName>
        <fullName evidence="3">Uncharacterized protein</fullName>
    </submittedName>
</protein>
<keyword evidence="2" id="KW-1133">Transmembrane helix</keyword>
<evidence type="ECO:0000313" key="3">
    <source>
        <dbReference type="EMBL" id="KDQ06997.1"/>
    </source>
</evidence>
<keyword evidence="2" id="KW-0812">Transmembrane</keyword>
<dbReference type="AlphaFoldDB" id="A0A067M541"/>
<dbReference type="EMBL" id="KL198117">
    <property type="protein sequence ID" value="KDQ06997.1"/>
    <property type="molecule type" value="Genomic_DNA"/>
</dbReference>
<reference evidence="4" key="1">
    <citation type="journal article" date="2014" name="Proc. Natl. Acad. Sci. U.S.A.">
        <title>Extensive sampling of basidiomycete genomes demonstrates inadequacy of the white-rot/brown-rot paradigm for wood decay fungi.</title>
        <authorList>
            <person name="Riley R."/>
            <person name="Salamov A.A."/>
            <person name="Brown D.W."/>
            <person name="Nagy L.G."/>
            <person name="Floudas D."/>
            <person name="Held B.W."/>
            <person name="Levasseur A."/>
            <person name="Lombard V."/>
            <person name="Morin E."/>
            <person name="Otillar R."/>
            <person name="Lindquist E.A."/>
            <person name="Sun H."/>
            <person name="LaButti K.M."/>
            <person name="Schmutz J."/>
            <person name="Jabbour D."/>
            <person name="Luo H."/>
            <person name="Baker S.E."/>
            <person name="Pisabarro A.G."/>
            <person name="Walton J.D."/>
            <person name="Blanchette R.A."/>
            <person name="Henrissat B."/>
            <person name="Martin F."/>
            <person name="Cullen D."/>
            <person name="Hibbett D.S."/>
            <person name="Grigoriev I.V."/>
        </authorList>
    </citation>
    <scope>NUCLEOTIDE SEQUENCE [LARGE SCALE GENOMIC DNA]</scope>
    <source>
        <strain evidence="4">FD-172 SS1</strain>
    </source>
</reference>
<proteinExistence type="predicted"/>
<feature type="transmembrane region" description="Helical" evidence="2">
    <location>
        <begin position="33"/>
        <end position="58"/>
    </location>
</feature>
<keyword evidence="4" id="KW-1185">Reference proteome</keyword>
<keyword evidence="2" id="KW-0472">Membrane</keyword>
<dbReference type="InParanoid" id="A0A067M541"/>
<evidence type="ECO:0000256" key="2">
    <source>
        <dbReference type="SAM" id="Phobius"/>
    </source>
</evidence>
<accession>A0A067M541</accession>
<organism evidence="3 4">
    <name type="scientific">Botryobasidium botryosum (strain FD-172 SS1)</name>
    <dbReference type="NCBI Taxonomy" id="930990"/>
    <lineage>
        <taxon>Eukaryota</taxon>
        <taxon>Fungi</taxon>
        <taxon>Dikarya</taxon>
        <taxon>Basidiomycota</taxon>
        <taxon>Agaricomycotina</taxon>
        <taxon>Agaricomycetes</taxon>
        <taxon>Cantharellales</taxon>
        <taxon>Botryobasidiaceae</taxon>
        <taxon>Botryobasidium</taxon>
    </lineage>
</organism>
<feature type="region of interest" description="Disordered" evidence="1">
    <location>
        <begin position="116"/>
        <end position="141"/>
    </location>
</feature>
<sequence>MSGASIWLLVAWTGTRSYLPEYWLSSSQIAACFTLWPLLVIYAIVWNLSLIGLLLFTIHYRSSKNYERWKEGKTLADPEASWKKTAHSSIWKHSVCNIPLWSSALQSRCPPWISADEESHEPPPLQTGAEGSSAKGGVETKEGEHFESMKLGKLGFLPQRKKNYGGCRTASYYHWLCSNHWS</sequence>